<keyword evidence="6 8" id="KW-0472">Membrane</keyword>
<feature type="domain" description="TonB-dependent receptor-like beta-barrel" evidence="11">
    <location>
        <begin position="401"/>
        <end position="965"/>
    </location>
</feature>
<dbReference type="Gene3D" id="2.170.130.10">
    <property type="entry name" value="TonB-dependent receptor, plug domain"/>
    <property type="match status" value="1"/>
</dbReference>
<dbReference type="SUPFAM" id="SSF56935">
    <property type="entry name" value="Porins"/>
    <property type="match status" value="1"/>
</dbReference>
<dbReference type="InterPro" id="IPR000531">
    <property type="entry name" value="Beta-barrel_TonB"/>
</dbReference>
<reference evidence="13" key="1">
    <citation type="submission" date="2022-10" db="EMBL/GenBank/DDBJ databases">
        <title>Chitinophaga sp. nov., isolated from soil.</title>
        <authorList>
            <person name="Jeon C.O."/>
        </authorList>
    </citation>
    <scope>NUCLEOTIDE SEQUENCE</scope>
    <source>
        <strain evidence="13">R8</strain>
    </source>
</reference>
<feature type="signal peptide" evidence="10">
    <location>
        <begin position="1"/>
        <end position="26"/>
    </location>
</feature>
<dbReference type="NCBIfam" id="TIGR04056">
    <property type="entry name" value="OMP_RagA_SusC"/>
    <property type="match status" value="1"/>
</dbReference>
<evidence type="ECO:0000256" key="10">
    <source>
        <dbReference type="SAM" id="SignalP"/>
    </source>
</evidence>
<evidence type="ECO:0000256" key="8">
    <source>
        <dbReference type="PROSITE-ProRule" id="PRU01360"/>
    </source>
</evidence>
<dbReference type="InterPro" id="IPR012910">
    <property type="entry name" value="Plug_dom"/>
</dbReference>
<feature type="chain" id="PRO_5047469731" evidence="10">
    <location>
        <begin position="27"/>
        <end position="1002"/>
    </location>
</feature>
<evidence type="ECO:0000256" key="6">
    <source>
        <dbReference type="ARBA" id="ARBA00023136"/>
    </source>
</evidence>
<dbReference type="Pfam" id="PF00593">
    <property type="entry name" value="TonB_dep_Rec_b-barrel"/>
    <property type="match status" value="1"/>
</dbReference>
<keyword evidence="5 9" id="KW-0798">TonB box</keyword>
<evidence type="ECO:0000313" key="14">
    <source>
        <dbReference type="Proteomes" id="UP001162741"/>
    </source>
</evidence>
<keyword evidence="10" id="KW-0732">Signal</keyword>
<dbReference type="EMBL" id="CP107006">
    <property type="protein sequence ID" value="UYQ92125.1"/>
    <property type="molecule type" value="Genomic_DNA"/>
</dbReference>
<keyword evidence="3 8" id="KW-1134">Transmembrane beta strand</keyword>
<evidence type="ECO:0000256" key="9">
    <source>
        <dbReference type="RuleBase" id="RU003357"/>
    </source>
</evidence>
<keyword evidence="13" id="KW-0675">Receptor</keyword>
<dbReference type="InterPro" id="IPR037066">
    <property type="entry name" value="Plug_dom_sf"/>
</dbReference>
<accession>A0ABY6IXV2</accession>
<evidence type="ECO:0000259" key="12">
    <source>
        <dbReference type="Pfam" id="PF07715"/>
    </source>
</evidence>
<dbReference type="InterPro" id="IPR039426">
    <property type="entry name" value="TonB-dep_rcpt-like"/>
</dbReference>
<keyword evidence="7 8" id="KW-0998">Cell outer membrane</keyword>
<dbReference type="Proteomes" id="UP001162741">
    <property type="component" value="Chromosome"/>
</dbReference>
<evidence type="ECO:0000313" key="13">
    <source>
        <dbReference type="EMBL" id="UYQ92125.1"/>
    </source>
</evidence>
<dbReference type="Pfam" id="PF07715">
    <property type="entry name" value="Plug"/>
    <property type="match status" value="1"/>
</dbReference>
<dbReference type="RefSeq" id="WP_264280444.1">
    <property type="nucleotide sequence ID" value="NZ_CP107006.1"/>
</dbReference>
<evidence type="ECO:0000256" key="2">
    <source>
        <dbReference type="ARBA" id="ARBA00022448"/>
    </source>
</evidence>
<evidence type="ECO:0000256" key="4">
    <source>
        <dbReference type="ARBA" id="ARBA00022692"/>
    </source>
</evidence>
<gene>
    <name evidence="13" type="ORF">MKQ68_18720</name>
</gene>
<evidence type="ECO:0000256" key="3">
    <source>
        <dbReference type="ARBA" id="ARBA00022452"/>
    </source>
</evidence>
<evidence type="ECO:0000256" key="5">
    <source>
        <dbReference type="ARBA" id="ARBA00023077"/>
    </source>
</evidence>
<organism evidence="13 14">
    <name type="scientific">Chitinophaga horti</name>
    <dbReference type="NCBI Taxonomy" id="2920382"/>
    <lineage>
        <taxon>Bacteria</taxon>
        <taxon>Pseudomonadati</taxon>
        <taxon>Bacteroidota</taxon>
        <taxon>Chitinophagia</taxon>
        <taxon>Chitinophagales</taxon>
        <taxon>Chitinophagaceae</taxon>
        <taxon>Chitinophaga</taxon>
    </lineage>
</organism>
<dbReference type="NCBIfam" id="TIGR04057">
    <property type="entry name" value="SusC_RagA_signa"/>
    <property type="match status" value="1"/>
</dbReference>
<dbReference type="InterPro" id="IPR023997">
    <property type="entry name" value="TonB-dep_OMP_SusC/RagA_CS"/>
</dbReference>
<dbReference type="Gene3D" id="2.40.170.20">
    <property type="entry name" value="TonB-dependent receptor, beta-barrel domain"/>
    <property type="match status" value="1"/>
</dbReference>
<evidence type="ECO:0000256" key="1">
    <source>
        <dbReference type="ARBA" id="ARBA00004571"/>
    </source>
</evidence>
<dbReference type="Pfam" id="PF13715">
    <property type="entry name" value="CarbopepD_reg_2"/>
    <property type="match status" value="1"/>
</dbReference>
<keyword evidence="4 8" id="KW-0812">Transmembrane</keyword>
<dbReference type="Gene3D" id="2.60.40.1120">
    <property type="entry name" value="Carboxypeptidase-like, regulatory domain"/>
    <property type="match status" value="1"/>
</dbReference>
<dbReference type="SUPFAM" id="SSF49464">
    <property type="entry name" value="Carboxypeptidase regulatory domain-like"/>
    <property type="match status" value="1"/>
</dbReference>
<dbReference type="InterPro" id="IPR036942">
    <property type="entry name" value="Beta-barrel_TonB_sf"/>
</dbReference>
<feature type="domain" description="TonB-dependent receptor plug" evidence="12">
    <location>
        <begin position="120"/>
        <end position="224"/>
    </location>
</feature>
<dbReference type="InterPro" id="IPR008969">
    <property type="entry name" value="CarboxyPept-like_regulatory"/>
</dbReference>
<dbReference type="PROSITE" id="PS52016">
    <property type="entry name" value="TONB_DEPENDENT_REC_3"/>
    <property type="match status" value="1"/>
</dbReference>
<dbReference type="InterPro" id="IPR023996">
    <property type="entry name" value="TonB-dep_OMP_SusC/RagA"/>
</dbReference>
<keyword evidence="2 8" id="KW-0813">Transport</keyword>
<evidence type="ECO:0000259" key="11">
    <source>
        <dbReference type="Pfam" id="PF00593"/>
    </source>
</evidence>
<comment type="similarity">
    <text evidence="8 9">Belongs to the TonB-dependent receptor family.</text>
</comment>
<proteinExistence type="inferred from homology"/>
<protein>
    <submittedName>
        <fullName evidence="13">TonB-dependent receptor</fullName>
    </submittedName>
</protein>
<evidence type="ECO:0000256" key="7">
    <source>
        <dbReference type="ARBA" id="ARBA00023237"/>
    </source>
</evidence>
<comment type="subcellular location">
    <subcellularLocation>
        <location evidence="1 8">Cell outer membrane</location>
        <topology evidence="1 8">Multi-pass membrane protein</topology>
    </subcellularLocation>
</comment>
<sequence>MKRKTTHFLRLLLCVLLHALATTAIAQTRPVTGRVVDSVGQAMPGVTVVAKGTQVGTQTTADGAFAFNVPESSTTLIFTMIGYKTTEANITAGGMTVRLNANTSALQDVVIVGYGTQRKVTVTGAIATVATKELLQSPVSNLTNALAGRLPGLITTQRSGEPGVDASTLYIRGIATTGTATPLIIVDGVERPIDYVDPNDIATFSILKDAASTAVFGMRGANGVVLVTTKRGNVGPPSVNFTMQGGYQEANKMPKYLNSYDYATLRNEAVRNDNPAASLPFSAEQLEGFKNGTLPNTNYYDFIMQASPQSSANLNISGGAPNVRYYISAGYSRYAGNYKYVKDNPEGNNTNSIQSRYTLRANVDVDVTKTTLVSIDLSGLFAARNAPNTSAATIMNLANRLPPTNPIFNPNGSLFGNGTYTQNIYGEVTNRGYQVYYNSTIQGTFATKQKLDFWVKGLSVRGAMSFDNTFQPVTTYGRNYAVFSPIYNASGQVTGYAQTGADTRIDPNGGLGYGEHRRRTYGEVSINYDRSFGKHAFTGMLMANRQKDVIQSRIPYAKQSLMARATYNYDLRYLFEVSAAYHGSENFPKGQRYGLFPAVSGGWVISEEDFLKGNRAISYLKLRGSYGEVGNDQGGGDRFLWFTSWAGATQYWFGPSASQANGWAQGAIGNPDVTWERGRKANVGIETKLWGELFGLTLDVFHERRSDILSGRNTLSDVFGQSVKQQNIGRVVNKGIDLEFSHEQRFGKFRYMIKPNVTFARNKILDYDEQPRAYPWMRRTGHPVGTKFGLLYDGLFVDQAEITRSAQQRFSGTVFPGDIKYKDLNGDNVVDAFDETVIGYSRTPEFMFGINLQTSWNGIDLTMLFQGADRTDVRLDNEAVYEFFQEGKVKPIHLNRWTPERASIATYPRLHYGKNENNHRASDYWVRSAAYMRLKNMEIGYTLPRAVTTRWKMKSARVYVNGTNLLTWDKLTDFDVDPEVGDGNAAMYPIQRVFNAGVYVTF</sequence>
<keyword evidence="14" id="KW-1185">Reference proteome</keyword>
<name>A0ABY6IXV2_9BACT</name>